<name>A0A7S9DUV2_9ALTE</name>
<accession>A0A7S9DUV2</accession>
<sequence>MKKWIIVFTLMLVSGCSSKLAYDNIDWLVYWYMDDYVELTDEQEDMFDAHLHRWIDWHRQEQLDLYLKQLQTLNRQVSNKQLNKETIAGHLQQTREHVATLRQKLAPDLAQLAARLNDEQVIYLFAAIEKENREREEDLAETMEESDEERFERLTEEMEDNFEERLGDLTDEQEQVLQTYAPAFHRSDKNWLKYRRDMQSDARRLFANRTNPDDFVQQLTDLINNPDRYRSDEYLQQREENREAYLDMVTQIVQLMTPRQREHVVDEINDLIEDIQDMQQG</sequence>
<feature type="chain" id="PRO_5032519948" description="Lipoprotein" evidence="1">
    <location>
        <begin position="22"/>
        <end position="281"/>
    </location>
</feature>
<dbReference type="PROSITE" id="PS51257">
    <property type="entry name" value="PROKAR_LIPOPROTEIN"/>
    <property type="match status" value="1"/>
</dbReference>
<dbReference type="PIRSF" id="PIRSF028200">
    <property type="entry name" value="UCP028200"/>
    <property type="match status" value="1"/>
</dbReference>
<evidence type="ECO:0000313" key="3">
    <source>
        <dbReference type="Proteomes" id="UP000595095"/>
    </source>
</evidence>
<feature type="signal peptide" evidence="1">
    <location>
        <begin position="1"/>
        <end position="21"/>
    </location>
</feature>
<dbReference type="KEGG" id="smaa:IT774_08400"/>
<dbReference type="EMBL" id="CP064795">
    <property type="protein sequence ID" value="QPG04305.1"/>
    <property type="molecule type" value="Genomic_DNA"/>
</dbReference>
<gene>
    <name evidence="2" type="ORF">IT774_08400</name>
</gene>
<dbReference type="InterPro" id="IPR016875">
    <property type="entry name" value="UCP028200"/>
</dbReference>
<keyword evidence="1" id="KW-0732">Signal</keyword>
<proteinExistence type="predicted"/>
<protein>
    <recommendedName>
        <fullName evidence="4">Lipoprotein</fullName>
    </recommendedName>
</protein>
<evidence type="ECO:0000256" key="1">
    <source>
        <dbReference type="SAM" id="SignalP"/>
    </source>
</evidence>
<dbReference type="Pfam" id="PF19795">
    <property type="entry name" value="DUF6279"/>
    <property type="match status" value="1"/>
</dbReference>
<dbReference type="RefSeq" id="WP_195809401.1">
    <property type="nucleotide sequence ID" value="NZ_CP064795.1"/>
</dbReference>
<reference evidence="2 3" key="1">
    <citation type="submission" date="2020-11" db="EMBL/GenBank/DDBJ databases">
        <title>Complete genome sequence for Salinimonas sp. strain G2-b.</title>
        <authorList>
            <person name="Park S.-J."/>
        </authorList>
    </citation>
    <scope>NUCLEOTIDE SEQUENCE [LARGE SCALE GENOMIC DNA]</scope>
    <source>
        <strain evidence="2 3">G2-b</strain>
    </source>
</reference>
<evidence type="ECO:0008006" key="4">
    <source>
        <dbReference type="Google" id="ProtNLM"/>
    </source>
</evidence>
<evidence type="ECO:0000313" key="2">
    <source>
        <dbReference type="EMBL" id="QPG04305.1"/>
    </source>
</evidence>
<dbReference type="AlphaFoldDB" id="A0A7S9DUV2"/>
<keyword evidence="3" id="KW-1185">Reference proteome</keyword>
<dbReference type="Proteomes" id="UP000595095">
    <property type="component" value="Chromosome"/>
</dbReference>
<organism evidence="2 3">
    <name type="scientific">Salinimonas marina</name>
    <dbReference type="NCBI Taxonomy" id="2785918"/>
    <lineage>
        <taxon>Bacteria</taxon>
        <taxon>Pseudomonadati</taxon>
        <taxon>Pseudomonadota</taxon>
        <taxon>Gammaproteobacteria</taxon>
        <taxon>Alteromonadales</taxon>
        <taxon>Alteromonadaceae</taxon>
        <taxon>Alteromonas/Salinimonas group</taxon>
        <taxon>Salinimonas</taxon>
    </lineage>
</organism>